<evidence type="ECO:0000313" key="3">
    <source>
        <dbReference type="Proteomes" id="UP000183077"/>
    </source>
</evidence>
<evidence type="ECO:0000313" key="2">
    <source>
        <dbReference type="EMBL" id="SEJ37655.1"/>
    </source>
</evidence>
<dbReference type="EMBL" id="FNYS01000029">
    <property type="protein sequence ID" value="SEJ37655.1"/>
    <property type="molecule type" value="Genomic_DNA"/>
</dbReference>
<accession>A0A1H6YLQ1</accession>
<keyword evidence="1" id="KW-0472">Membrane</keyword>
<feature type="transmembrane region" description="Helical" evidence="1">
    <location>
        <begin position="32"/>
        <end position="51"/>
    </location>
</feature>
<feature type="transmembrane region" description="Helical" evidence="1">
    <location>
        <begin position="137"/>
        <end position="156"/>
    </location>
</feature>
<name>A0A1H6YLQ1_9FLAO</name>
<proteinExistence type="predicted"/>
<protein>
    <recommendedName>
        <fullName evidence="4">DUF3592 domain-containing protein</fullName>
    </recommendedName>
</protein>
<dbReference type="AlphaFoldDB" id="A0A1H6YLQ1"/>
<dbReference type="GeneID" id="82258686"/>
<dbReference type="RefSeq" id="WP_143061452.1">
    <property type="nucleotide sequence ID" value="NZ_FNYS01000029.1"/>
</dbReference>
<evidence type="ECO:0008006" key="4">
    <source>
        <dbReference type="Google" id="ProtNLM"/>
    </source>
</evidence>
<sequence>MQAIRQLTKPFKKQQEVKFKMKQNEKRINKNNLYLIVFITIILFIITIYSINKYFIYNKVLNEENSIEYVFLDKTKHSGGKGEHYDMRISYLNNVYRVSITYKIFTKIDKGKLPKLFITPQNEVITNWNMTIAKRGIIASFIGLFIFILVLIYFRFIKR</sequence>
<organism evidence="2 3">
    <name type="scientific">Myroides marinus</name>
    <dbReference type="NCBI Taxonomy" id="703342"/>
    <lineage>
        <taxon>Bacteria</taxon>
        <taxon>Pseudomonadati</taxon>
        <taxon>Bacteroidota</taxon>
        <taxon>Flavobacteriia</taxon>
        <taxon>Flavobacteriales</taxon>
        <taxon>Flavobacteriaceae</taxon>
        <taxon>Myroides</taxon>
    </lineage>
</organism>
<dbReference type="Proteomes" id="UP000183077">
    <property type="component" value="Unassembled WGS sequence"/>
</dbReference>
<keyword evidence="1" id="KW-0812">Transmembrane</keyword>
<keyword evidence="1" id="KW-1133">Transmembrane helix</keyword>
<reference evidence="2 3" key="1">
    <citation type="submission" date="2016-10" db="EMBL/GenBank/DDBJ databases">
        <authorList>
            <person name="de Groot N.N."/>
        </authorList>
    </citation>
    <scope>NUCLEOTIDE SEQUENCE [LARGE SCALE GENOMIC DNA]</scope>
    <source>
        <strain evidence="2 3">DSM 23048</strain>
    </source>
</reference>
<gene>
    <name evidence="2" type="ORF">SAMN04488018_12931</name>
</gene>
<evidence type="ECO:0000256" key="1">
    <source>
        <dbReference type="SAM" id="Phobius"/>
    </source>
</evidence>